<dbReference type="InterPro" id="IPR002145">
    <property type="entry name" value="CopG"/>
</dbReference>
<dbReference type="EMBL" id="WIVU01000035">
    <property type="protein sequence ID" value="MQU07294.1"/>
    <property type="molecule type" value="Genomic_DNA"/>
</dbReference>
<reference evidence="4 5" key="1">
    <citation type="submission" date="2019-10" db="EMBL/GenBank/DDBJ databases">
        <title>Evaluation of single-gene subtyping targets for Pseudomonas.</title>
        <authorList>
            <person name="Reichler S.J."/>
            <person name="Orsi R.H."/>
            <person name="Wiedmann M."/>
            <person name="Martin N.H."/>
            <person name="Murphy S.I."/>
        </authorList>
    </citation>
    <scope>NUCLEOTIDE SEQUENCE [LARGE SCALE GENOMIC DNA]</scope>
    <source>
        <strain evidence="3 4">FSL R10-1637</strain>
        <strain evidence="2 5">FSL R10-3254</strain>
    </source>
</reference>
<organism evidence="3 4">
    <name type="scientific">Pseudomonas helleri</name>
    <dbReference type="NCBI Taxonomy" id="1608996"/>
    <lineage>
        <taxon>Bacteria</taxon>
        <taxon>Pseudomonadati</taxon>
        <taxon>Pseudomonadota</taxon>
        <taxon>Gammaproteobacteria</taxon>
        <taxon>Pseudomonadales</taxon>
        <taxon>Pseudomonadaceae</taxon>
        <taxon>Pseudomonas</taxon>
    </lineage>
</organism>
<proteinExistence type="predicted"/>
<name>A0A6L5HV65_9PSED</name>
<protein>
    <submittedName>
        <fullName evidence="3">Ribbon-helix-helix protein, CopG family</fullName>
    </submittedName>
</protein>
<dbReference type="Pfam" id="PF01402">
    <property type="entry name" value="RHH_1"/>
    <property type="match status" value="1"/>
</dbReference>
<dbReference type="InterPro" id="IPR010985">
    <property type="entry name" value="Ribbon_hlx_hlx"/>
</dbReference>
<dbReference type="Proteomes" id="UP000478064">
    <property type="component" value="Unassembled WGS sequence"/>
</dbReference>
<evidence type="ECO:0000313" key="3">
    <source>
        <dbReference type="EMBL" id="MQU07294.1"/>
    </source>
</evidence>
<evidence type="ECO:0000313" key="5">
    <source>
        <dbReference type="Proteomes" id="UP000489190"/>
    </source>
</evidence>
<evidence type="ECO:0000259" key="1">
    <source>
        <dbReference type="Pfam" id="PF01402"/>
    </source>
</evidence>
<dbReference type="GO" id="GO:0006355">
    <property type="term" value="P:regulation of DNA-templated transcription"/>
    <property type="evidence" value="ECO:0007669"/>
    <property type="project" value="InterPro"/>
</dbReference>
<dbReference type="SUPFAM" id="SSF47598">
    <property type="entry name" value="Ribbon-helix-helix"/>
    <property type="match status" value="1"/>
</dbReference>
<evidence type="ECO:0000313" key="2">
    <source>
        <dbReference type="EMBL" id="MQT90303.1"/>
    </source>
</evidence>
<sequence>MFSDQKISVVTFKLEEQTKRRFDAAMRAEGTTVSKTIREAVLRYLNEVDEGVEHPQFRLELKDEASKKKEEQH</sequence>
<dbReference type="RefSeq" id="WP_048402768.1">
    <property type="nucleotide sequence ID" value="NZ_WIVU01000035.1"/>
</dbReference>
<feature type="domain" description="Ribbon-helix-helix protein CopG" evidence="1">
    <location>
        <begin position="9"/>
        <end position="47"/>
    </location>
</feature>
<dbReference type="AlphaFoldDB" id="A0A6L5HV65"/>
<gene>
    <name evidence="3" type="ORF">GHO27_16525</name>
    <name evidence="2" type="ORF">GHO39_14340</name>
</gene>
<dbReference type="EMBL" id="WIWI01000035">
    <property type="protein sequence ID" value="MQT90303.1"/>
    <property type="molecule type" value="Genomic_DNA"/>
</dbReference>
<accession>A0A6L5HV65</accession>
<comment type="caution">
    <text evidence="3">The sequence shown here is derived from an EMBL/GenBank/DDBJ whole genome shotgun (WGS) entry which is preliminary data.</text>
</comment>
<evidence type="ECO:0000313" key="4">
    <source>
        <dbReference type="Proteomes" id="UP000478064"/>
    </source>
</evidence>
<dbReference type="Proteomes" id="UP000489190">
    <property type="component" value="Unassembled WGS sequence"/>
</dbReference>